<dbReference type="PANTHER" id="PTHR46579">
    <property type="entry name" value="F5/8 TYPE C DOMAIN-CONTAINING PROTEIN-RELATED"/>
    <property type="match status" value="1"/>
</dbReference>
<accession>C3YFY0</accession>
<reference evidence="1" key="1">
    <citation type="journal article" date="2008" name="Nature">
        <title>The amphioxus genome and the evolution of the chordate karyotype.</title>
        <authorList>
            <consortium name="US DOE Joint Genome Institute (JGI-PGF)"/>
            <person name="Putnam N.H."/>
            <person name="Butts T."/>
            <person name="Ferrier D.E.K."/>
            <person name="Furlong R.F."/>
            <person name="Hellsten U."/>
            <person name="Kawashima T."/>
            <person name="Robinson-Rechavi M."/>
            <person name="Shoguchi E."/>
            <person name="Terry A."/>
            <person name="Yu J.-K."/>
            <person name="Benito-Gutierrez E.L."/>
            <person name="Dubchak I."/>
            <person name="Garcia-Fernandez J."/>
            <person name="Gibson-Brown J.J."/>
            <person name="Grigoriev I.V."/>
            <person name="Horton A.C."/>
            <person name="de Jong P.J."/>
            <person name="Jurka J."/>
            <person name="Kapitonov V.V."/>
            <person name="Kohara Y."/>
            <person name="Kuroki Y."/>
            <person name="Lindquist E."/>
            <person name="Lucas S."/>
            <person name="Osoegawa K."/>
            <person name="Pennacchio L.A."/>
            <person name="Salamov A.A."/>
            <person name="Satou Y."/>
            <person name="Sauka-Spengler T."/>
            <person name="Schmutz J."/>
            <person name="Shin-I T."/>
            <person name="Toyoda A."/>
            <person name="Bronner-Fraser M."/>
            <person name="Fujiyama A."/>
            <person name="Holland L.Z."/>
            <person name="Holland P.W.H."/>
            <person name="Satoh N."/>
            <person name="Rokhsar D.S."/>
        </authorList>
    </citation>
    <scope>NUCLEOTIDE SEQUENCE [LARGE SCALE GENOMIC DNA]</scope>
    <source>
        <strain evidence="1">S238N-H82</strain>
        <tissue evidence="1">Testes</tissue>
    </source>
</reference>
<organism>
    <name type="scientific">Branchiostoma floridae</name>
    <name type="common">Florida lancelet</name>
    <name type="synonym">Amphioxus</name>
    <dbReference type="NCBI Taxonomy" id="7739"/>
    <lineage>
        <taxon>Eukaryota</taxon>
        <taxon>Metazoa</taxon>
        <taxon>Chordata</taxon>
        <taxon>Cephalochordata</taxon>
        <taxon>Leptocardii</taxon>
        <taxon>Amphioxiformes</taxon>
        <taxon>Branchiostomatidae</taxon>
        <taxon>Branchiostoma</taxon>
    </lineage>
</organism>
<dbReference type="InParanoid" id="C3YFY0"/>
<protein>
    <submittedName>
        <fullName evidence="1">Uncharacterized protein</fullName>
    </submittedName>
</protein>
<dbReference type="AlphaFoldDB" id="C3YFY0"/>
<evidence type="ECO:0000313" key="1">
    <source>
        <dbReference type="EMBL" id="EEN60785.1"/>
    </source>
</evidence>
<proteinExistence type="predicted"/>
<name>C3YFY0_BRAFL</name>
<gene>
    <name evidence="1" type="ORF">BRAFLDRAFT_70625</name>
</gene>
<sequence>MGVVKALINLWLGKPNSKKAFYIGDKIPELNKRLLGLKIPNNISHAPRSLNDRHHWKVLRGVLNEEYYAHYALLVTALSTLVSDEITQDQLRNAETRLDVFCQTFEELYGEEAQTMNVHLLRHMAYHVKLYGPLFGYSCFGFEHMNGQIKRMVHGTRFVVDQITFTTAMAVNLQRLVRAMDPARDSSDAVKLAKKLVGVEKSMAYRKNVTKLAPGVYGVGIEKPFDLTTMDQNISSAIHRRTGTPATQEVPGFKRVCIDSLTEQIVYSRSYGREKARNNRTVEFWEQGRIQYGETILFCRGEGEHLAVLKLLQPAGGSVINVDNLTDARVIHAFGLQLQNFVIEVIETDNYCAVPITDLRRNVYLCNRHTYSPLL</sequence>
<dbReference type="EMBL" id="GG666510">
    <property type="protein sequence ID" value="EEN60785.1"/>
    <property type="molecule type" value="Genomic_DNA"/>
</dbReference>
<dbReference type="PANTHER" id="PTHR46579:SF1">
    <property type="entry name" value="F5_8 TYPE C DOMAIN-CONTAINING PROTEIN"/>
    <property type="match status" value="1"/>
</dbReference>
<dbReference type="STRING" id="7739.C3YFY0"/>